<dbReference type="Gene3D" id="2.40.160.210">
    <property type="entry name" value="Acyl-CoA thioesterase, double hotdog domain"/>
    <property type="match status" value="1"/>
</dbReference>
<organism evidence="3 4">
    <name type="scientific">Aspergillus versicolor CBS 583.65</name>
    <dbReference type="NCBI Taxonomy" id="1036611"/>
    <lineage>
        <taxon>Eukaryota</taxon>
        <taxon>Fungi</taxon>
        <taxon>Dikarya</taxon>
        <taxon>Ascomycota</taxon>
        <taxon>Pezizomycotina</taxon>
        <taxon>Eurotiomycetes</taxon>
        <taxon>Eurotiomycetidae</taxon>
        <taxon>Eurotiales</taxon>
        <taxon>Aspergillaceae</taxon>
        <taxon>Aspergillus</taxon>
        <taxon>Aspergillus subgen. Nidulantes</taxon>
    </lineage>
</organism>
<evidence type="ECO:0000313" key="3">
    <source>
        <dbReference type="EMBL" id="OJJ05335.1"/>
    </source>
</evidence>
<dbReference type="CDD" id="cd03445">
    <property type="entry name" value="Thioesterase_II_repeat2"/>
    <property type="match status" value="1"/>
</dbReference>
<dbReference type="EMBL" id="KV878132">
    <property type="protein sequence ID" value="OJJ05335.1"/>
    <property type="molecule type" value="Genomic_DNA"/>
</dbReference>
<dbReference type="OrthoDB" id="68328at2759"/>
<dbReference type="PANTHER" id="PTHR11066:SF64">
    <property type="entry name" value="ACYL-COA THIOESTERASE (AFU_ORTHOLOGUE AFUA_1G12060)"/>
    <property type="match status" value="1"/>
</dbReference>
<comment type="similarity">
    <text evidence="1">Belongs to the C/M/P thioester hydrolase family.</text>
</comment>
<dbReference type="CDD" id="cd03444">
    <property type="entry name" value="Thioesterase_II_repeat1"/>
    <property type="match status" value="1"/>
</dbReference>
<evidence type="ECO:0000259" key="2">
    <source>
        <dbReference type="Pfam" id="PF20789"/>
    </source>
</evidence>
<keyword evidence="4" id="KW-1185">Reference proteome</keyword>
<dbReference type="GO" id="GO:0009062">
    <property type="term" value="P:fatty acid catabolic process"/>
    <property type="evidence" value="ECO:0007669"/>
    <property type="project" value="TreeGrafter"/>
</dbReference>
<reference evidence="4" key="1">
    <citation type="journal article" date="2017" name="Genome Biol.">
        <title>Comparative genomics reveals high biological diversity and specific adaptations in the industrially and medically important fungal genus Aspergillus.</title>
        <authorList>
            <person name="de Vries R.P."/>
            <person name="Riley R."/>
            <person name="Wiebenga A."/>
            <person name="Aguilar-Osorio G."/>
            <person name="Amillis S."/>
            <person name="Uchima C.A."/>
            <person name="Anderluh G."/>
            <person name="Asadollahi M."/>
            <person name="Askin M."/>
            <person name="Barry K."/>
            <person name="Battaglia E."/>
            <person name="Bayram O."/>
            <person name="Benocci T."/>
            <person name="Braus-Stromeyer S.A."/>
            <person name="Caldana C."/>
            <person name="Canovas D."/>
            <person name="Cerqueira G.C."/>
            <person name="Chen F."/>
            <person name="Chen W."/>
            <person name="Choi C."/>
            <person name="Clum A."/>
            <person name="Dos Santos R.A."/>
            <person name="Damasio A.R."/>
            <person name="Diallinas G."/>
            <person name="Emri T."/>
            <person name="Fekete E."/>
            <person name="Flipphi M."/>
            <person name="Freyberg S."/>
            <person name="Gallo A."/>
            <person name="Gournas C."/>
            <person name="Habgood R."/>
            <person name="Hainaut M."/>
            <person name="Harispe M.L."/>
            <person name="Henrissat B."/>
            <person name="Hilden K.S."/>
            <person name="Hope R."/>
            <person name="Hossain A."/>
            <person name="Karabika E."/>
            <person name="Karaffa L."/>
            <person name="Karanyi Z."/>
            <person name="Krasevec N."/>
            <person name="Kuo A."/>
            <person name="Kusch H."/>
            <person name="LaButti K."/>
            <person name="Lagendijk E.L."/>
            <person name="Lapidus A."/>
            <person name="Levasseur A."/>
            <person name="Lindquist E."/>
            <person name="Lipzen A."/>
            <person name="Logrieco A.F."/>
            <person name="MacCabe A."/>
            <person name="Maekelae M.R."/>
            <person name="Malavazi I."/>
            <person name="Melin P."/>
            <person name="Meyer V."/>
            <person name="Mielnichuk N."/>
            <person name="Miskei M."/>
            <person name="Molnar A.P."/>
            <person name="Mule G."/>
            <person name="Ngan C.Y."/>
            <person name="Orejas M."/>
            <person name="Orosz E."/>
            <person name="Ouedraogo J.P."/>
            <person name="Overkamp K.M."/>
            <person name="Park H.-S."/>
            <person name="Perrone G."/>
            <person name="Piumi F."/>
            <person name="Punt P.J."/>
            <person name="Ram A.F."/>
            <person name="Ramon A."/>
            <person name="Rauscher S."/>
            <person name="Record E."/>
            <person name="Riano-Pachon D.M."/>
            <person name="Robert V."/>
            <person name="Roehrig J."/>
            <person name="Ruller R."/>
            <person name="Salamov A."/>
            <person name="Salih N.S."/>
            <person name="Samson R.A."/>
            <person name="Sandor E."/>
            <person name="Sanguinetti M."/>
            <person name="Schuetze T."/>
            <person name="Sepcic K."/>
            <person name="Shelest E."/>
            <person name="Sherlock G."/>
            <person name="Sophianopoulou V."/>
            <person name="Squina F.M."/>
            <person name="Sun H."/>
            <person name="Susca A."/>
            <person name="Todd R.B."/>
            <person name="Tsang A."/>
            <person name="Unkles S.E."/>
            <person name="van de Wiele N."/>
            <person name="van Rossen-Uffink D."/>
            <person name="Oliveira J.V."/>
            <person name="Vesth T.C."/>
            <person name="Visser J."/>
            <person name="Yu J.-H."/>
            <person name="Zhou M."/>
            <person name="Andersen M.R."/>
            <person name="Archer D.B."/>
            <person name="Baker S.E."/>
            <person name="Benoit I."/>
            <person name="Brakhage A.A."/>
            <person name="Braus G.H."/>
            <person name="Fischer R."/>
            <person name="Frisvad J.C."/>
            <person name="Goldman G.H."/>
            <person name="Houbraken J."/>
            <person name="Oakley B."/>
            <person name="Pocsi I."/>
            <person name="Scazzocchio C."/>
            <person name="Seiboth B."/>
            <person name="vanKuyk P.A."/>
            <person name="Wortman J."/>
            <person name="Dyer P.S."/>
            <person name="Grigoriev I.V."/>
        </authorList>
    </citation>
    <scope>NUCLEOTIDE SEQUENCE [LARGE SCALE GENOMIC DNA]</scope>
    <source>
        <strain evidence="4">CBS 583.65</strain>
    </source>
</reference>
<evidence type="ECO:0000313" key="4">
    <source>
        <dbReference type="Proteomes" id="UP000184073"/>
    </source>
</evidence>
<dbReference type="GeneID" id="63722874"/>
<dbReference type="GO" id="GO:0005782">
    <property type="term" value="C:peroxisomal matrix"/>
    <property type="evidence" value="ECO:0007669"/>
    <property type="project" value="UniProtKB-SubCell"/>
</dbReference>
<accession>A0A1L9PV74</accession>
<protein>
    <recommendedName>
        <fullName evidence="2">Acyl-CoA thioesterase-like C-terminal domain-containing protein</fullName>
    </recommendedName>
</protein>
<name>A0A1L9PV74_ASPVE</name>
<dbReference type="GO" id="GO:0006637">
    <property type="term" value="P:acyl-CoA metabolic process"/>
    <property type="evidence" value="ECO:0007669"/>
    <property type="project" value="InterPro"/>
</dbReference>
<dbReference type="VEuPathDB" id="FungiDB:ASPVEDRAFT_137163"/>
<dbReference type="InterPro" id="IPR003703">
    <property type="entry name" value="Acyl_CoA_thio"/>
</dbReference>
<dbReference type="AlphaFoldDB" id="A0A1L9PV74"/>
<dbReference type="STRING" id="1036611.A0A1L9PV74"/>
<dbReference type="GO" id="GO:0047617">
    <property type="term" value="F:fatty acyl-CoA hydrolase activity"/>
    <property type="evidence" value="ECO:0007669"/>
    <property type="project" value="InterPro"/>
</dbReference>
<sequence length="330" mass="36129">MPAITPSEPLSFVQALHLEKLPAADERYMSTFPALSYDYAPGKPLSVNRSYGGHAFAQAIWAASLGIRDSGLRIHEANGYWTVAGYANRPFIYEVKTLSITRSFALREVIARQPTTPSDECPFPKSDGDKELGPVAFALTCSFKQRESGPAYWLKFDANKYGDLLQKDPSSYPQDVYLKGPNGAGIIRLADFPSIDVRTPDLQEHGIQNLGTSHRRLHVYRATEALDLDPNLVAALHAYVSDRAGLSVLLHAFGATDLGISGSLSHKMLFHVSPEEMAVNTKGWFTQEMSSSRGGEGRGVVDSRIFSPSGELVATTIQDALFRQPRAKLA</sequence>
<feature type="domain" description="Acyl-CoA thioesterase-like C-terminal" evidence="2">
    <location>
        <begin position="221"/>
        <end position="321"/>
    </location>
</feature>
<proteinExistence type="inferred from homology"/>
<dbReference type="Pfam" id="PF20789">
    <property type="entry name" value="4HBT_3C"/>
    <property type="match status" value="1"/>
</dbReference>
<dbReference type="InterPro" id="IPR049450">
    <property type="entry name" value="ACOT8-like_C"/>
</dbReference>
<evidence type="ECO:0000256" key="1">
    <source>
        <dbReference type="ARBA" id="ARBA00006538"/>
    </source>
</evidence>
<dbReference type="InterPro" id="IPR029069">
    <property type="entry name" value="HotDog_dom_sf"/>
</dbReference>
<dbReference type="SUPFAM" id="SSF54637">
    <property type="entry name" value="Thioesterase/thiol ester dehydrase-isomerase"/>
    <property type="match status" value="2"/>
</dbReference>
<dbReference type="PANTHER" id="PTHR11066">
    <property type="entry name" value="ACYL-COA THIOESTERASE"/>
    <property type="match status" value="1"/>
</dbReference>
<dbReference type="RefSeq" id="XP_040671097.1">
    <property type="nucleotide sequence ID" value="XM_040807363.1"/>
</dbReference>
<gene>
    <name evidence="3" type="ORF">ASPVEDRAFT_137163</name>
</gene>
<dbReference type="InterPro" id="IPR042171">
    <property type="entry name" value="Acyl-CoA_hotdog"/>
</dbReference>
<dbReference type="Proteomes" id="UP000184073">
    <property type="component" value="Unassembled WGS sequence"/>
</dbReference>
<dbReference type="FunFam" id="2.40.160.210:FF:000018">
    <property type="entry name" value="Acyl-CoA thioesterase (AFU_orthologue AFUA_1G12060)"/>
    <property type="match status" value="1"/>
</dbReference>